<keyword evidence="3" id="KW-1185">Reference proteome</keyword>
<evidence type="ECO:0000256" key="1">
    <source>
        <dbReference type="SAM" id="MobiDB-lite"/>
    </source>
</evidence>
<dbReference type="STRING" id="224911.AAV28_37735"/>
<dbReference type="AlphaFoldDB" id="Q89BZ5"/>
<dbReference type="HOGENOM" id="CLU_2477192_0_0_5"/>
<dbReference type="EnsemblBacteria" id="BAC53268">
    <property type="protein sequence ID" value="BAC53268"/>
    <property type="gene ID" value="BAC53268"/>
</dbReference>
<dbReference type="InParanoid" id="Q89BZ5"/>
<organism evidence="2 3">
    <name type="scientific">Bradyrhizobium diazoefficiens (strain JCM 10833 / BCRC 13528 / IAM 13628 / NBRC 14792 / USDA 110)</name>
    <dbReference type="NCBI Taxonomy" id="224911"/>
    <lineage>
        <taxon>Bacteria</taxon>
        <taxon>Pseudomonadati</taxon>
        <taxon>Pseudomonadota</taxon>
        <taxon>Alphaproteobacteria</taxon>
        <taxon>Hyphomicrobiales</taxon>
        <taxon>Nitrobacteraceae</taxon>
        <taxon>Bradyrhizobium</taxon>
    </lineage>
</organism>
<name>Q89BZ5_BRADU</name>
<proteinExistence type="predicted"/>
<dbReference type="KEGG" id="bja:bsr8003"/>
<protein>
    <submittedName>
        <fullName evidence="2">Bsr8003 protein</fullName>
    </submittedName>
</protein>
<dbReference type="Proteomes" id="UP000002526">
    <property type="component" value="Chromosome"/>
</dbReference>
<feature type="region of interest" description="Disordered" evidence="1">
    <location>
        <begin position="63"/>
        <end position="87"/>
    </location>
</feature>
<dbReference type="PATRIC" id="fig|224911.44.peg.8159"/>
<reference evidence="3" key="1">
    <citation type="journal article" date="2002" name="DNA Res.">
        <title>Complete genomic sequence of nitrogen-fixing symbiotic bacterium Bradyrhizobium japonicum USDA110.</title>
        <authorList>
            <person name="Kaneko T."/>
            <person name="Nakamura Y."/>
            <person name="Sato S."/>
            <person name="Minamisawa K."/>
            <person name="Uchiumi T."/>
            <person name="Sasamoto S."/>
            <person name="Watanabe A."/>
            <person name="Idesawa K."/>
            <person name="Iriguchi M."/>
            <person name="Kawashima K."/>
            <person name="Kohara M."/>
            <person name="Matsumoto M."/>
            <person name="Shimpo S."/>
            <person name="Tsuruoka H."/>
            <person name="Wada T."/>
            <person name="Yamada M."/>
            <person name="Tabata S."/>
        </authorList>
    </citation>
    <scope>NUCLEOTIDE SEQUENCE [LARGE SCALE GENOMIC DNA]</scope>
    <source>
        <strain evidence="3">JCM 10833 / BCRC 13528 / IAM 13628 / NBRC 14792 / USDA 110</strain>
    </source>
</reference>
<sequence length="87" mass="9755">MTRKVRTGTVERRALTRIEAAEMAALSPAAFDKARRDGLYPQPTLPGGRYDVELMHLAMNRASGLDEGRQSPSALETWRADRRARKT</sequence>
<evidence type="ECO:0000313" key="2">
    <source>
        <dbReference type="EMBL" id="BAC53268.1"/>
    </source>
</evidence>
<gene>
    <name evidence="2" type="ordered locus">bsr8003</name>
</gene>
<dbReference type="EMBL" id="BA000040">
    <property type="protein sequence ID" value="BAC53268.1"/>
    <property type="molecule type" value="Genomic_DNA"/>
</dbReference>
<accession>Q89BZ5</accession>
<evidence type="ECO:0000313" key="3">
    <source>
        <dbReference type="Proteomes" id="UP000002526"/>
    </source>
</evidence>